<keyword evidence="2" id="KW-0807">Transducer</keyword>
<evidence type="ECO:0000256" key="3">
    <source>
        <dbReference type="SAM" id="Phobius"/>
    </source>
</evidence>
<dbReference type="PANTHER" id="PTHR43531:SF7">
    <property type="entry name" value="AEROTAXIS RECEPTOR"/>
    <property type="match status" value="1"/>
</dbReference>
<evidence type="ECO:0000259" key="6">
    <source>
        <dbReference type="PROSITE" id="PS50885"/>
    </source>
</evidence>
<keyword evidence="3" id="KW-1133">Transmembrane helix</keyword>
<keyword evidence="3" id="KW-0812">Transmembrane</keyword>
<dbReference type="PROSITE" id="PS50111">
    <property type="entry name" value="CHEMOTAXIS_TRANSDUC_2"/>
    <property type="match status" value="1"/>
</dbReference>
<protein>
    <submittedName>
        <fullName evidence="7">PAS domain-containing protein</fullName>
    </submittedName>
</protein>
<dbReference type="Pfam" id="PF00015">
    <property type="entry name" value="MCPsignal"/>
    <property type="match status" value="1"/>
</dbReference>
<dbReference type="NCBIfam" id="TIGR00229">
    <property type="entry name" value="sensory_box"/>
    <property type="match status" value="1"/>
</dbReference>
<dbReference type="SMART" id="SM00283">
    <property type="entry name" value="MA"/>
    <property type="match status" value="1"/>
</dbReference>
<accession>A0ABR6Z9T4</accession>
<feature type="transmembrane region" description="Helical" evidence="3">
    <location>
        <begin position="169"/>
        <end position="189"/>
    </location>
</feature>
<evidence type="ECO:0000259" key="5">
    <source>
        <dbReference type="PROSITE" id="PS50112"/>
    </source>
</evidence>
<proteinExistence type="inferred from homology"/>
<dbReference type="PANTHER" id="PTHR43531">
    <property type="entry name" value="PROTEIN ICFG"/>
    <property type="match status" value="1"/>
</dbReference>
<dbReference type="PROSITE" id="PS50885">
    <property type="entry name" value="HAMP"/>
    <property type="match status" value="1"/>
</dbReference>
<sequence>MRNNQPVSGKEVEVKDGQSIVSKTDLQGNIQYCNPTFIEISGFEEHELIGSPHNLVRHPDMPVQAFADMWSTVKEGRQWDAMVKNRCKNGDHYWVRANVTPVIEKNQVVGYMSVRTKPSRAEIDDAEKLYQRMREDKSGSMKLHHGQLVQTGLKGRIQRGLEMSGTARLTLGMLAIFAVVAAGSVAHFMRSGLQLFDLAILCLASALIAWNGFAIHRAYLKPLQQAVQAARTMAGGDLTAVVPKGDNSDMGQLMQAMRQMNINLVAIINDVRSNVNSIARGSREIADGNMDLSNRTESQASSLQETAASMEQFASTIKQNSDSSAQASQLAEATSRVAQQGGEMVNKVGTTMHEISDSAKSIENIISLIDGIAFQTNILALNAAVEAARAGEQGRGFAVVASEVRNLAQRSAGAAKEIKTLIGDSMSKVGTGNKLVEEATSTMSQLVTSVQNVTSIIHEISNASREQSDGVEQMNQAITQMDELTQQNAAMVEEAAASSGSLAEESKHLQQAISVFKLNDGSVVSAHARQVSVHRADGAMPVSAAGTKPKARQLQYKAA</sequence>
<dbReference type="CDD" id="cd06225">
    <property type="entry name" value="HAMP"/>
    <property type="match status" value="1"/>
</dbReference>
<dbReference type="Pfam" id="PF08447">
    <property type="entry name" value="PAS_3"/>
    <property type="match status" value="1"/>
</dbReference>
<dbReference type="SUPFAM" id="SSF58104">
    <property type="entry name" value="Methyl-accepting chemotaxis protein (MCP) signaling domain"/>
    <property type="match status" value="1"/>
</dbReference>
<dbReference type="Gene3D" id="3.30.450.20">
    <property type="entry name" value="PAS domain"/>
    <property type="match status" value="1"/>
</dbReference>
<name>A0ABR6Z9T4_9BURK</name>
<comment type="caution">
    <text evidence="7">The sequence shown here is derived from an EMBL/GenBank/DDBJ whole genome shotgun (WGS) entry which is preliminary data.</text>
</comment>
<dbReference type="Gene3D" id="1.10.287.950">
    <property type="entry name" value="Methyl-accepting chemotaxis protein"/>
    <property type="match status" value="1"/>
</dbReference>
<dbReference type="Pfam" id="PF00672">
    <property type="entry name" value="HAMP"/>
    <property type="match status" value="1"/>
</dbReference>
<evidence type="ECO:0000256" key="1">
    <source>
        <dbReference type="ARBA" id="ARBA00029447"/>
    </source>
</evidence>
<keyword evidence="8" id="KW-1185">Reference proteome</keyword>
<feature type="domain" description="PAS" evidence="5">
    <location>
        <begin position="25"/>
        <end position="60"/>
    </location>
</feature>
<feature type="domain" description="HAMP" evidence="6">
    <location>
        <begin position="217"/>
        <end position="269"/>
    </location>
</feature>
<dbReference type="InterPro" id="IPR035965">
    <property type="entry name" value="PAS-like_dom_sf"/>
</dbReference>
<dbReference type="InterPro" id="IPR000014">
    <property type="entry name" value="PAS"/>
</dbReference>
<keyword evidence="3" id="KW-0472">Membrane</keyword>
<evidence type="ECO:0000313" key="8">
    <source>
        <dbReference type="Proteomes" id="UP000646911"/>
    </source>
</evidence>
<dbReference type="PROSITE" id="PS50112">
    <property type="entry name" value="PAS"/>
    <property type="match status" value="1"/>
</dbReference>
<evidence type="ECO:0000256" key="2">
    <source>
        <dbReference type="PROSITE-ProRule" id="PRU00284"/>
    </source>
</evidence>
<dbReference type="RefSeq" id="WP_186953493.1">
    <property type="nucleotide sequence ID" value="NZ_JACOFX010000004.1"/>
</dbReference>
<dbReference type="Proteomes" id="UP000646911">
    <property type="component" value="Unassembled WGS sequence"/>
</dbReference>
<gene>
    <name evidence="7" type="ORF">H8L47_10190</name>
</gene>
<dbReference type="CDD" id="cd00130">
    <property type="entry name" value="PAS"/>
    <property type="match status" value="1"/>
</dbReference>
<reference evidence="7 8" key="1">
    <citation type="submission" date="2020-08" db="EMBL/GenBank/DDBJ databases">
        <title>Novel species isolated from subtropical streams in China.</title>
        <authorList>
            <person name="Lu H."/>
        </authorList>
    </citation>
    <scope>NUCLEOTIDE SEQUENCE [LARGE SCALE GENOMIC DNA]</scope>
    <source>
        <strain evidence="7 8">NL8W</strain>
    </source>
</reference>
<feature type="transmembrane region" description="Helical" evidence="3">
    <location>
        <begin position="195"/>
        <end position="215"/>
    </location>
</feature>
<dbReference type="CDD" id="cd11386">
    <property type="entry name" value="MCP_signal"/>
    <property type="match status" value="1"/>
</dbReference>
<dbReference type="SMART" id="SM00304">
    <property type="entry name" value="HAMP"/>
    <property type="match status" value="1"/>
</dbReference>
<dbReference type="InterPro" id="IPR003660">
    <property type="entry name" value="HAMP_dom"/>
</dbReference>
<comment type="similarity">
    <text evidence="1">Belongs to the methyl-accepting chemotaxis (MCP) protein family.</text>
</comment>
<organism evidence="7 8">
    <name type="scientific">Undibacterium umbellatum</name>
    <dbReference type="NCBI Taxonomy" id="2762300"/>
    <lineage>
        <taxon>Bacteria</taxon>
        <taxon>Pseudomonadati</taxon>
        <taxon>Pseudomonadota</taxon>
        <taxon>Betaproteobacteria</taxon>
        <taxon>Burkholderiales</taxon>
        <taxon>Oxalobacteraceae</taxon>
        <taxon>Undibacterium</taxon>
    </lineage>
</organism>
<dbReference type="InterPro" id="IPR051310">
    <property type="entry name" value="MCP_chemotaxis"/>
</dbReference>
<feature type="domain" description="Methyl-accepting transducer" evidence="4">
    <location>
        <begin position="274"/>
        <end position="503"/>
    </location>
</feature>
<dbReference type="SUPFAM" id="SSF55785">
    <property type="entry name" value="PYP-like sensor domain (PAS domain)"/>
    <property type="match status" value="1"/>
</dbReference>
<dbReference type="EMBL" id="JACOFX010000004">
    <property type="protein sequence ID" value="MBC3907937.1"/>
    <property type="molecule type" value="Genomic_DNA"/>
</dbReference>
<evidence type="ECO:0000259" key="4">
    <source>
        <dbReference type="PROSITE" id="PS50111"/>
    </source>
</evidence>
<dbReference type="InterPro" id="IPR013655">
    <property type="entry name" value="PAS_fold_3"/>
</dbReference>
<evidence type="ECO:0000313" key="7">
    <source>
        <dbReference type="EMBL" id="MBC3907937.1"/>
    </source>
</evidence>
<dbReference type="InterPro" id="IPR004089">
    <property type="entry name" value="MCPsignal_dom"/>
</dbReference>